<dbReference type="PANTHER" id="PTHR23186">
    <property type="entry name" value="RETINOIC ACID-INDUCED PROTEIN 2"/>
    <property type="match status" value="1"/>
</dbReference>
<feature type="compositionally biased region" description="Basic and acidic residues" evidence="1">
    <location>
        <begin position="154"/>
        <end position="165"/>
    </location>
</feature>
<accession>A0A0K2V5N6</accession>
<proteinExistence type="predicted"/>
<protein>
    <submittedName>
        <fullName evidence="2">Sine oculisbinding protein homolog [Acyrthosiphon pisum]</fullName>
    </submittedName>
</protein>
<dbReference type="GO" id="GO:0048513">
    <property type="term" value="P:animal organ development"/>
    <property type="evidence" value="ECO:0007669"/>
    <property type="project" value="TreeGrafter"/>
</dbReference>
<feature type="region of interest" description="Disordered" evidence="1">
    <location>
        <begin position="126"/>
        <end position="189"/>
    </location>
</feature>
<dbReference type="EMBL" id="HACA01028096">
    <property type="protein sequence ID" value="CDW45457.1"/>
    <property type="molecule type" value="Transcribed_RNA"/>
</dbReference>
<feature type="region of interest" description="Disordered" evidence="1">
    <location>
        <begin position="310"/>
        <end position="391"/>
    </location>
</feature>
<dbReference type="OrthoDB" id="6250723at2759"/>
<feature type="compositionally biased region" description="Basic residues" evidence="1">
    <location>
        <begin position="315"/>
        <end position="326"/>
    </location>
</feature>
<feature type="compositionally biased region" description="Acidic residues" evidence="1">
    <location>
        <begin position="135"/>
        <end position="148"/>
    </location>
</feature>
<dbReference type="GO" id="GO:0005634">
    <property type="term" value="C:nucleus"/>
    <property type="evidence" value="ECO:0007669"/>
    <property type="project" value="TreeGrafter"/>
</dbReference>
<organism evidence="2">
    <name type="scientific">Lepeophtheirus salmonis</name>
    <name type="common">Salmon louse</name>
    <name type="synonym">Caligus salmonis</name>
    <dbReference type="NCBI Taxonomy" id="72036"/>
    <lineage>
        <taxon>Eukaryota</taxon>
        <taxon>Metazoa</taxon>
        <taxon>Ecdysozoa</taxon>
        <taxon>Arthropoda</taxon>
        <taxon>Crustacea</taxon>
        <taxon>Multicrustacea</taxon>
        <taxon>Hexanauplia</taxon>
        <taxon>Copepoda</taxon>
        <taxon>Siphonostomatoida</taxon>
        <taxon>Caligidae</taxon>
        <taxon>Lepeophtheirus</taxon>
    </lineage>
</organism>
<evidence type="ECO:0000256" key="1">
    <source>
        <dbReference type="SAM" id="MobiDB-lite"/>
    </source>
</evidence>
<dbReference type="AlphaFoldDB" id="A0A0K2V5N6"/>
<feature type="region of interest" description="Disordered" evidence="1">
    <location>
        <begin position="1"/>
        <end position="36"/>
    </location>
</feature>
<dbReference type="PANTHER" id="PTHR23186:SF4">
    <property type="entry name" value="GH22790P"/>
    <property type="match status" value="1"/>
</dbReference>
<dbReference type="InterPro" id="IPR026092">
    <property type="entry name" value="RAI2/SOBP"/>
</dbReference>
<feature type="region of interest" description="Disordered" evidence="1">
    <location>
        <begin position="520"/>
        <end position="587"/>
    </location>
</feature>
<reference evidence="2" key="1">
    <citation type="submission" date="2014-05" db="EMBL/GenBank/DDBJ databases">
        <authorList>
            <person name="Chronopoulou M."/>
        </authorList>
    </citation>
    <scope>NUCLEOTIDE SEQUENCE</scope>
    <source>
        <tissue evidence="2">Whole organism</tissue>
    </source>
</reference>
<feature type="compositionally biased region" description="Low complexity" evidence="1">
    <location>
        <begin position="167"/>
        <end position="178"/>
    </location>
</feature>
<feature type="region of interest" description="Disordered" evidence="1">
    <location>
        <begin position="56"/>
        <end position="92"/>
    </location>
</feature>
<sequence length="587" mass="65656">MDESLDPRIKTLFHHPVQGREGEGEEESSSRKSGCGVYPADMKVLLKKWYGIPKKDRGSIAMEDEEGREEISGGSFHPRPAPSSSCTSSSIYDIPKKRRRFLDNSNMVDNHHLYHQQSRLSSALIPVYSSPPGADNEEELEEGEEEEPQNLVMESHRESHARESEDIQNNNSSKNPSKQIKEEEQEGDDGIRDGICSWCLHTLDQPRSSQFTMSILDDPTSNKNKIFCSERCFTLYRRAAFKKNKYCDLCKKPTFSTACIQYQTSFEDKLIFCSESCLKTYKFEETSRREKLSNISASSRRVLSDNLLAQSKAIPHQHKKSNKQSRRLQEKSHSQTPIVKIKPDIALKSNENSRKKQQNPRVDQIPPPSSSTNAPHTFHMIPPPSTLRQGHPPFLGMLPEPTNSQPLLPLAALAGALAAASSSARPVIPSVSVPQPSRPSAFQHPPSHPQLLGSSSFPSPITLCPTPFFVPFPIPIPLLIPVPEKSFKGSSFFSGSESNLNEQSPGTSQQMHVHATAATNTTTKVKMESPSPKSEENLPSIKTEYSTLECDNEERRRRKRASSSLVYISDHPNPAHSLNFAPSYERK</sequence>
<feature type="compositionally biased region" description="Low complexity" evidence="1">
    <location>
        <begin position="427"/>
        <end position="440"/>
    </location>
</feature>
<feature type="region of interest" description="Disordered" evidence="1">
    <location>
        <begin position="427"/>
        <end position="453"/>
    </location>
</feature>
<name>A0A0K2V5N6_LEPSM</name>
<evidence type="ECO:0000313" key="2">
    <source>
        <dbReference type="EMBL" id="CDW45457.1"/>
    </source>
</evidence>